<dbReference type="InterPro" id="IPR014043">
    <property type="entry name" value="Acyl_transferase_dom"/>
</dbReference>
<dbReference type="GO" id="GO:0004315">
    <property type="term" value="F:3-oxoacyl-[acyl-carrier-protein] synthase activity"/>
    <property type="evidence" value="ECO:0007669"/>
    <property type="project" value="InterPro"/>
</dbReference>
<dbReference type="SMART" id="SM00826">
    <property type="entry name" value="PKS_DH"/>
    <property type="match status" value="1"/>
</dbReference>
<feature type="domain" description="Ketosynthase family 3 (KS3)" evidence="12">
    <location>
        <begin position="34"/>
        <end position="455"/>
    </location>
</feature>
<comment type="cofactor">
    <cofactor evidence="1">
        <name>pantetheine 4'-phosphate</name>
        <dbReference type="ChEBI" id="CHEBI:47942"/>
    </cofactor>
</comment>
<dbReference type="SMART" id="SM01294">
    <property type="entry name" value="PKS_PP_betabranch"/>
    <property type="match status" value="1"/>
</dbReference>
<gene>
    <name evidence="14" type="ORF">F7Q99_16310</name>
</gene>
<proteinExistence type="predicted"/>
<accession>A0A6N7KQI9</accession>
<dbReference type="InterPro" id="IPR020806">
    <property type="entry name" value="PKS_PP-bd"/>
</dbReference>
<dbReference type="PANTHER" id="PTHR43775">
    <property type="entry name" value="FATTY ACID SYNTHASE"/>
    <property type="match status" value="1"/>
</dbReference>
<dbReference type="Pfam" id="PF02801">
    <property type="entry name" value="Ketoacyl-synt_C"/>
    <property type="match status" value="2"/>
</dbReference>
<evidence type="ECO:0000256" key="9">
    <source>
        <dbReference type="PROSITE-ProRule" id="PRU01363"/>
    </source>
</evidence>
<evidence type="ECO:0000256" key="10">
    <source>
        <dbReference type="SAM" id="MobiDB-lite"/>
    </source>
</evidence>
<dbReference type="SUPFAM" id="SSF53474">
    <property type="entry name" value="alpha/beta-Hydrolases"/>
    <property type="match status" value="1"/>
</dbReference>
<dbReference type="PROSITE" id="PS52019">
    <property type="entry name" value="PKS_MFAS_DH"/>
    <property type="match status" value="1"/>
</dbReference>
<comment type="pathway">
    <text evidence="2">Antibiotic biosynthesis.</text>
</comment>
<evidence type="ECO:0000256" key="6">
    <source>
        <dbReference type="ARBA" id="ARBA00023194"/>
    </source>
</evidence>
<dbReference type="Pfam" id="PF16197">
    <property type="entry name" value="KAsynt_C_assoc"/>
    <property type="match status" value="2"/>
</dbReference>
<reference evidence="14 15" key="1">
    <citation type="submission" date="2019-09" db="EMBL/GenBank/DDBJ databases">
        <title>Genome Sequences of Streptomyces kaniharaensis ATCC 21070.</title>
        <authorList>
            <person name="Zhu W."/>
            <person name="De Crecy-Lagard V."/>
            <person name="Richards N.G."/>
        </authorList>
    </citation>
    <scope>NUCLEOTIDE SEQUENCE [LARGE SCALE GENOMIC DNA]</scope>
    <source>
        <strain evidence="14 15">SF-557</strain>
    </source>
</reference>
<dbReference type="SMART" id="SM00825">
    <property type="entry name" value="PKS_KS"/>
    <property type="match status" value="2"/>
</dbReference>
<dbReference type="SUPFAM" id="SSF55048">
    <property type="entry name" value="Probable ACP-binding domain of malonyl-CoA ACP transacylase"/>
    <property type="match status" value="2"/>
</dbReference>
<dbReference type="FunFam" id="3.40.366.10:FF:000002">
    <property type="entry name" value="Probable polyketide synthase 2"/>
    <property type="match status" value="1"/>
</dbReference>
<feature type="region of interest" description="Disordered" evidence="10">
    <location>
        <begin position="2754"/>
        <end position="2800"/>
    </location>
</feature>
<dbReference type="InterPro" id="IPR016039">
    <property type="entry name" value="Thiolase-like"/>
</dbReference>
<dbReference type="GO" id="GO:0006633">
    <property type="term" value="P:fatty acid biosynthetic process"/>
    <property type="evidence" value="ECO:0007669"/>
    <property type="project" value="InterPro"/>
</dbReference>
<dbReference type="SMART" id="SM00822">
    <property type="entry name" value="PKS_KR"/>
    <property type="match status" value="1"/>
</dbReference>
<keyword evidence="6" id="KW-0045">Antibiotic biosynthesis</keyword>
<dbReference type="Gene3D" id="3.40.50.720">
    <property type="entry name" value="NAD(P)-binding Rossmann-like Domain"/>
    <property type="match status" value="1"/>
</dbReference>
<feature type="domain" description="Carrier" evidence="11">
    <location>
        <begin position="2671"/>
        <end position="2746"/>
    </location>
</feature>
<evidence type="ECO:0000256" key="7">
    <source>
        <dbReference type="ARBA" id="ARBA00023268"/>
    </source>
</evidence>
<dbReference type="CDD" id="cd08956">
    <property type="entry name" value="KR_3_FAS_SDR_x"/>
    <property type="match status" value="1"/>
</dbReference>
<keyword evidence="15" id="KW-1185">Reference proteome</keyword>
<dbReference type="SUPFAM" id="SSF51735">
    <property type="entry name" value="NAD(P)-binding Rossmann-fold domains"/>
    <property type="match status" value="2"/>
</dbReference>
<dbReference type="InterPro" id="IPR013968">
    <property type="entry name" value="PKS_KR"/>
</dbReference>
<dbReference type="Proteomes" id="UP000450000">
    <property type="component" value="Unassembled WGS sequence"/>
</dbReference>
<dbReference type="Gene3D" id="3.40.366.10">
    <property type="entry name" value="Malonyl-Coenzyme A Acyl Carrier Protein, domain 2"/>
    <property type="match status" value="2"/>
</dbReference>
<keyword evidence="4" id="KW-0597">Phosphoprotein</keyword>
<dbReference type="InterPro" id="IPR057326">
    <property type="entry name" value="KR_dom"/>
</dbReference>
<dbReference type="GO" id="GO:0033068">
    <property type="term" value="P:macrolide biosynthetic process"/>
    <property type="evidence" value="ECO:0007669"/>
    <property type="project" value="UniProtKB-ARBA"/>
</dbReference>
<dbReference type="SMART" id="SM00823">
    <property type="entry name" value="PKS_PP"/>
    <property type="match status" value="2"/>
</dbReference>
<dbReference type="Pfam" id="PF00698">
    <property type="entry name" value="Acyl_transf_1"/>
    <property type="match status" value="2"/>
</dbReference>
<feature type="active site" description="Proton acceptor; for dehydratase activity" evidence="9">
    <location>
        <position position="961"/>
    </location>
</feature>
<dbReference type="InterPro" id="IPR020802">
    <property type="entry name" value="TesA-like"/>
</dbReference>
<dbReference type="InterPro" id="IPR036291">
    <property type="entry name" value="NAD(P)-bd_dom_sf"/>
</dbReference>
<feature type="region of interest" description="C-terminal hotdog fold" evidence="9">
    <location>
        <begin position="1068"/>
        <end position="1202"/>
    </location>
</feature>
<dbReference type="InterPro" id="IPR042104">
    <property type="entry name" value="PKS_dehydratase_sf"/>
</dbReference>
<dbReference type="InterPro" id="IPR036736">
    <property type="entry name" value="ACP-like_sf"/>
</dbReference>
<keyword evidence="3" id="KW-0596">Phosphopantetheine</keyword>
<dbReference type="InterPro" id="IPR032821">
    <property type="entry name" value="PKS_assoc"/>
</dbReference>
<dbReference type="InterPro" id="IPR020807">
    <property type="entry name" value="PKS_DH"/>
</dbReference>
<dbReference type="CDD" id="cd00833">
    <property type="entry name" value="PKS"/>
    <property type="match status" value="2"/>
</dbReference>
<name>A0A6N7KQI9_9ACTN</name>
<sequence length="3072" mass="319836">MTANTNELVDALRMSIKDNEQLRKENRQLRTRASEPLAIVGMSCRFGGGATSPELLWELLSQGRDAMVPLPEDRGWQVDRLYHPDPDHPGTTYARTGGFVDGVAEFDADFFGIGPREALAMDPAARLILEGAWEAFEHAGIDPTSLRGSDTGVFCGAISSEYGATMPPELGGYRLGILTSVLAGRISYLLGLEGPAVTVDTACSSSLVALHQAAQALRGGECSMALVGGVTVLSSPTLLVEFSRQRGLAPDGRCKAYAEGADGTGFADGCGLIVLERLSDARRRGHTVLAVVRGSAVNQDGASNGLTAPSGPAQERVIRAALATSGLSPADVDAVEGHGTGTELGDPIEAHALLRTYGRERTNGPLWLGSIKSNIGHTSAAAGIAGVIKMVLAMRHETLPVTLHADTPSSNVDWDSGQVALLTRSQPWRPGDRPRRAGVSSFGVSGTNVHVILEEAPSAPSAPGTTTDPDAAGRPSGVVPVLLSGRTEAALRAQAGRLCEHLAQRPELTPADIGYSMATTRALLERRAVVPAADRDGLMAALTALAAGEPGAVDFRAVAGKTAVLFTGQGAQRARMGIDLAQTYPTFSTALDEVCAAVDPLVGRSMRALLSAEPDSAEAALLNATEYTQVALFAVEVALYRLVESFGVRPDFLIGHSVGEIAAAHVAGVLSLADAAALVVARGRLMGALPEGGAMVAVQAGEDEVVATLGGYEGRLEIAAVNGPRAVVVSGDADAAEEWLANFADRKTSRLKVSHAFHSPRMEPMLAEFAAVARGLRFSTPKIAIVSNVTGERVTDEITDPMYWVKHVRRAVRFADGVRTLYGLGARRFLELGPDAVLTAMAGQTLDGADDAVLVPALRARHDEAETFARFLGGARIAGVEVDWAAYYAGTSAARVDLPTYAFQRERFWLAPGTGSADASAAGQVGLDHAVLSAAVPVADRDEWVFTGRIAAGTQPWIADHVVLGALVVPGVALVDLAVTAGTAIGCPVLEELEITAQVVLTDEPRQVQVTVGAADADGRREIAIYSRATAGGAAGDRPEAVCHARGRLGGATASPVPFDAQWPPVDAEPVPVDDLYTRLAEAGVDYGPLFQGVQAAWRRGAEIYTEVALPDDIDGTGYGLHPALFDAALQGGLFDAEPGASPNLPVSWSDVSFGPTTAARARVRVTAADSVLRVDAVDVDGGPLLSVGRVGYRPAPELDGALRHGTDSLFELTWTTVDAEPSPAARIAVLGDLEAAGERYADLDALKSALAGGAQAPALVLAPITAPDGDTGVRELAGHAVDTVRGWLSSPLSADARLVLVTRGAVAAGDLVPDPAAAAVWGAVRVARTEHPDTVVLVDLDEHGIADWTVLGELDEPELAVREGALFAPRLAPAPPIEAGAVPDRAGTVLITCGPGGAGPVVARQLAERYGAEQLLLVTFGGPDEAVDAVVAELAGSGARAVVCDTADALADALSSLDAPLTAVVHAPGVVDDGTLETLTGDQLDRAVGAKLDVALRLRELTAGQDLAAFALVCSGAGLFGTAGRVANAAADAALDAAGHRWRTEGVPVTALVWSTSVDGTSVDGISVDAAEEPGPARQLVDRMGAATPALLAPLHLDAADLRARAHQGTLAPLLRGLVRTPARRGRAGGSLARTLARTPEADRVRVVLDLVRAQFAAVLGHDAHTAIDPERPFKDVGLDSMGAVELRNRLTRVTGLRLSATMVFDHPTPAAIARVIVGELAETADTPRPVVRSRRGAVDEPLAIVGMSCRYPGGVNSPDDLWELVAAGRDGMGGFPTDRDWNIDELYHPDPEHPGTTYARVGGFIKGAGDFDAGFFGIGPHEARAMDPQQRWLLEGAWEAFEHAGIDPTSLRGSDTGVYCGAVNPDYGTAMPPELEQFHMTGVMSSVLSGRISYTLGLEGPAVTVDTACSASLVALHLAMQALRAGECSLALAGGVTVMSTPTALSDTARIHGLSPDGLCKAFAATADGTSFSDGMGLLVLERLSDARRNGHQVLAVLRGSAINQDGATNGLTAPNGPSQERVIRAALAASGLEAAQVDVVEAHGTGTKLGDPIEAQALLATYGRDRDGQGPLWLGSLKSNIGHAGPAAGVGGVIKMVQALRHEVLPRTLHVDEPSPHVDWEAGEVELLLEDRPWKSDGRPRRAGISAFGMSGTNAHVILEEAPAPDPLPRSTGERPPAVPVLLSARSRPALRAQAERLHAALLDDPGLDPVDVGFSTATTRAALPRRAAVAARDRAELLDGLAALAGDMPADHTVDGKVLNGKTVFVFPGHGSHWTEMAVQLLDTAPAFADEIAACTKAFEPYVDWNLEDVLRGAPGAPSLDVVDGVIPLNVLQPAMFAMMVSLAALWRAHGVEPDVIVGHSQGEVAAAYVAGALSLEDAALIVVMRNRLAHDLLPGDAGLLWIGASDNEVERRIAAYAGRAEVAVVNSPVSVVLAGDTDVLVEVQAACERDGVRTRALGSAFASHTAAVAPLEAALVESLASVAPRASRVPFYSTAVDGYVDTVGLDATYWYRNIRNQVGFEAAICALIDDGAARFVEVSPHPLLATAIEQTATAHDAEGRVATVATIGTLRRDEGGLDRFALSLAEAHTAGIEVDWAGFYAGTGAARVPLPTYAFQRKRYWLAPAASGPGAPIAALPAEHHDEDADDSSGVLVRQLAAVPAQEREALAQEVIRAQVAAVLGHESGDAVESDQGFWEMGFNSVGVVRLCNRLRRVTGVQVASTVIFEHPDAFGLARWLVRHLADEVAAAEAAPHGASGDAGERAPSGVATRDGSAPDASASRGSTATRPAPDGRGTFTSLVRHAHAEGELDRAMSWLMEASRFRPAFTSPAELPQDGARVVRLAKGDPGQAAIVCVPSFAVGSGPHLFLALAQGLRGRDVFSCSLPGFRDDEPLPGSWNTVIGMLADGIRQAVGDTEVVLVGFSIGGAVAHALAAELERTGRPAAGLVLLDSPDPRSVVANEGGTFASSMDALLSGGRDLAFDDSGWLAMGAYLRLLAERADAGVEAPCLYVRANETHSWPAWDLGGDLVHLDAGHFELINDPKCAEAVETWVRCGFSADSALHDKEK</sequence>
<feature type="active site" description="Proton donor; for dehydratase activity" evidence="9">
    <location>
        <position position="1127"/>
    </location>
</feature>
<evidence type="ECO:0000259" key="11">
    <source>
        <dbReference type="PROSITE" id="PS50075"/>
    </source>
</evidence>
<dbReference type="SMART" id="SM00824">
    <property type="entry name" value="PKS_TE"/>
    <property type="match status" value="1"/>
</dbReference>
<dbReference type="Pfam" id="PF21089">
    <property type="entry name" value="PKS_DH_N"/>
    <property type="match status" value="1"/>
</dbReference>
<evidence type="ECO:0000259" key="13">
    <source>
        <dbReference type="PROSITE" id="PS52019"/>
    </source>
</evidence>
<dbReference type="InterPro" id="IPR050091">
    <property type="entry name" value="PKS_NRPS_Biosynth_Enz"/>
</dbReference>
<feature type="domain" description="PKS/mFAS DH" evidence="13">
    <location>
        <begin position="929"/>
        <end position="1202"/>
    </location>
</feature>
<protein>
    <submittedName>
        <fullName evidence="14">Alpha/beta fold hydrolase</fullName>
    </submittedName>
</protein>
<feature type="compositionally biased region" description="Low complexity" evidence="10">
    <location>
        <begin position="2754"/>
        <end position="2763"/>
    </location>
</feature>
<dbReference type="InterPro" id="IPR016036">
    <property type="entry name" value="Malonyl_transacylase_ACP-bd"/>
</dbReference>
<organism evidence="14 15">
    <name type="scientific">Streptomyces kaniharaensis</name>
    <dbReference type="NCBI Taxonomy" id="212423"/>
    <lineage>
        <taxon>Bacteria</taxon>
        <taxon>Bacillati</taxon>
        <taxon>Actinomycetota</taxon>
        <taxon>Actinomycetes</taxon>
        <taxon>Kitasatosporales</taxon>
        <taxon>Streptomycetaceae</taxon>
        <taxon>Streptomyces</taxon>
    </lineage>
</organism>
<keyword evidence="8" id="KW-0012">Acyltransferase</keyword>
<dbReference type="InterPro" id="IPR029058">
    <property type="entry name" value="AB_hydrolase_fold"/>
</dbReference>
<dbReference type="SUPFAM" id="SSF53901">
    <property type="entry name" value="Thiolase-like"/>
    <property type="match status" value="2"/>
</dbReference>
<dbReference type="InterPro" id="IPR020841">
    <property type="entry name" value="PKS_Beta-ketoAc_synthase_dom"/>
</dbReference>
<dbReference type="SUPFAM" id="SSF52151">
    <property type="entry name" value="FabD/lysophospholipase-like"/>
    <property type="match status" value="2"/>
</dbReference>
<dbReference type="InterPro" id="IPR049551">
    <property type="entry name" value="PKS_DH_C"/>
</dbReference>
<dbReference type="SMART" id="SM00827">
    <property type="entry name" value="PKS_AT"/>
    <property type="match status" value="2"/>
</dbReference>
<dbReference type="InterPro" id="IPR009081">
    <property type="entry name" value="PP-bd_ACP"/>
</dbReference>
<dbReference type="PROSITE" id="PS50075">
    <property type="entry name" value="CARRIER"/>
    <property type="match status" value="2"/>
</dbReference>
<keyword evidence="5" id="KW-0808">Transferase</keyword>
<evidence type="ECO:0000256" key="3">
    <source>
        <dbReference type="ARBA" id="ARBA00022450"/>
    </source>
</evidence>
<dbReference type="InterPro" id="IPR049552">
    <property type="entry name" value="PKS_DH_N"/>
</dbReference>
<dbReference type="RefSeq" id="WP_153462276.1">
    <property type="nucleotide sequence ID" value="NZ_WBOF01000001.1"/>
</dbReference>
<dbReference type="FunFam" id="3.40.47.10:FF:000019">
    <property type="entry name" value="Polyketide synthase type I"/>
    <property type="match status" value="2"/>
</dbReference>
<dbReference type="EMBL" id="WBOF01000001">
    <property type="protein sequence ID" value="MQS13790.1"/>
    <property type="molecule type" value="Genomic_DNA"/>
</dbReference>
<dbReference type="Gene3D" id="3.40.47.10">
    <property type="match status" value="2"/>
</dbReference>
<dbReference type="InterPro" id="IPR049900">
    <property type="entry name" value="PKS_mFAS_DH"/>
</dbReference>
<dbReference type="InterPro" id="IPR001227">
    <property type="entry name" value="Ac_transferase_dom_sf"/>
</dbReference>
<dbReference type="OrthoDB" id="9778690at2"/>
<dbReference type="Gene3D" id="3.40.50.1820">
    <property type="entry name" value="alpha/beta hydrolase"/>
    <property type="match status" value="1"/>
</dbReference>
<dbReference type="GO" id="GO:0016787">
    <property type="term" value="F:hydrolase activity"/>
    <property type="evidence" value="ECO:0007669"/>
    <property type="project" value="UniProtKB-KW"/>
</dbReference>
<dbReference type="InterPro" id="IPR006162">
    <property type="entry name" value="Ppantetheine_attach_site"/>
</dbReference>
<dbReference type="InterPro" id="IPR015083">
    <property type="entry name" value="NorB/c/GfsB-D-like_docking"/>
</dbReference>
<evidence type="ECO:0000259" key="12">
    <source>
        <dbReference type="PROSITE" id="PS52004"/>
    </source>
</evidence>
<keyword evidence="14" id="KW-0378">Hydrolase</keyword>
<evidence type="ECO:0000313" key="15">
    <source>
        <dbReference type="Proteomes" id="UP000450000"/>
    </source>
</evidence>
<dbReference type="Pfam" id="PF08659">
    <property type="entry name" value="KR"/>
    <property type="match status" value="1"/>
</dbReference>
<dbReference type="InterPro" id="IPR018201">
    <property type="entry name" value="Ketoacyl_synth_AS"/>
</dbReference>
<dbReference type="Pfam" id="PF00975">
    <property type="entry name" value="Thioesterase"/>
    <property type="match status" value="1"/>
</dbReference>
<dbReference type="GO" id="GO:0004312">
    <property type="term" value="F:fatty acid synthase activity"/>
    <property type="evidence" value="ECO:0007669"/>
    <property type="project" value="TreeGrafter"/>
</dbReference>
<comment type="caution">
    <text evidence="14">The sequence shown here is derived from an EMBL/GenBank/DDBJ whole genome shotgun (WGS) entry which is preliminary data.</text>
</comment>
<dbReference type="InterPro" id="IPR001031">
    <property type="entry name" value="Thioesterase"/>
</dbReference>
<evidence type="ECO:0000256" key="1">
    <source>
        <dbReference type="ARBA" id="ARBA00001957"/>
    </source>
</evidence>
<dbReference type="PROSITE" id="PS00606">
    <property type="entry name" value="KS3_1"/>
    <property type="match status" value="2"/>
</dbReference>
<dbReference type="PROSITE" id="PS00012">
    <property type="entry name" value="PHOSPHOPANTETHEINE"/>
    <property type="match status" value="2"/>
</dbReference>
<dbReference type="Pfam" id="PF08990">
    <property type="entry name" value="Docking"/>
    <property type="match status" value="1"/>
</dbReference>
<feature type="domain" description="Carrier" evidence="11">
    <location>
        <begin position="1647"/>
        <end position="1722"/>
    </location>
</feature>
<dbReference type="FunFam" id="1.10.1200.10:FF:000007">
    <property type="entry name" value="Probable polyketide synthase pks17"/>
    <property type="match status" value="1"/>
</dbReference>
<feature type="domain" description="Ketosynthase family 3 (KS3)" evidence="12">
    <location>
        <begin position="1741"/>
        <end position="2164"/>
    </location>
</feature>
<evidence type="ECO:0000256" key="5">
    <source>
        <dbReference type="ARBA" id="ARBA00022679"/>
    </source>
</evidence>
<dbReference type="Pfam" id="PF00109">
    <property type="entry name" value="ketoacyl-synt"/>
    <property type="match status" value="2"/>
</dbReference>
<evidence type="ECO:0000256" key="8">
    <source>
        <dbReference type="ARBA" id="ARBA00023315"/>
    </source>
</evidence>
<dbReference type="Gene3D" id="1.10.1200.10">
    <property type="entry name" value="ACP-like"/>
    <property type="match status" value="2"/>
</dbReference>
<dbReference type="Pfam" id="PF00550">
    <property type="entry name" value="PP-binding"/>
    <property type="match status" value="2"/>
</dbReference>
<dbReference type="GO" id="GO:0031177">
    <property type="term" value="F:phosphopantetheine binding"/>
    <property type="evidence" value="ECO:0007669"/>
    <property type="project" value="InterPro"/>
</dbReference>
<dbReference type="InterPro" id="IPR016035">
    <property type="entry name" value="Acyl_Trfase/lysoPLipase"/>
</dbReference>
<dbReference type="PROSITE" id="PS52004">
    <property type="entry name" value="KS3_2"/>
    <property type="match status" value="2"/>
</dbReference>
<dbReference type="Pfam" id="PF14765">
    <property type="entry name" value="PS-DH"/>
    <property type="match status" value="1"/>
</dbReference>
<dbReference type="InterPro" id="IPR014030">
    <property type="entry name" value="Ketoacyl_synth_N"/>
</dbReference>
<dbReference type="Gene3D" id="3.10.129.110">
    <property type="entry name" value="Polyketide synthase dehydratase"/>
    <property type="match status" value="1"/>
</dbReference>
<feature type="region of interest" description="N-terminal hotdog fold" evidence="9">
    <location>
        <begin position="929"/>
        <end position="1056"/>
    </location>
</feature>
<keyword evidence="7" id="KW-0511">Multifunctional enzyme</keyword>
<evidence type="ECO:0000256" key="4">
    <source>
        <dbReference type="ARBA" id="ARBA00022553"/>
    </source>
</evidence>
<evidence type="ECO:0000256" key="2">
    <source>
        <dbReference type="ARBA" id="ARBA00004792"/>
    </source>
</evidence>
<dbReference type="InterPro" id="IPR014031">
    <property type="entry name" value="Ketoacyl_synth_C"/>
</dbReference>
<dbReference type="SUPFAM" id="SSF47336">
    <property type="entry name" value="ACP-like"/>
    <property type="match status" value="2"/>
</dbReference>
<dbReference type="PANTHER" id="PTHR43775:SF51">
    <property type="entry name" value="INACTIVE PHENOLPHTHIOCEROL SYNTHESIS POLYKETIDE SYNTHASE TYPE I PKS1-RELATED"/>
    <property type="match status" value="1"/>
</dbReference>
<dbReference type="Gene3D" id="3.30.70.3290">
    <property type="match status" value="2"/>
</dbReference>
<evidence type="ECO:0000313" key="14">
    <source>
        <dbReference type="EMBL" id="MQS13790.1"/>
    </source>
</evidence>